<sequence length="143" mass="15445">MYNTVLVPIDLAEKGYTDKVIENALHLLKPDGNLILLTAVAGYQMPIVGSHFKPGTFDKAVKQVHKKLIDFVSDELPIDAETCTIKVIEGKPAETILSVAKDSKVDVIVMASHKQSRVGHMMVGSIANKVLGLANIPVMVIKG</sequence>
<dbReference type="Pfam" id="PF00582">
    <property type="entry name" value="Usp"/>
    <property type="match status" value="1"/>
</dbReference>
<dbReference type="InterPro" id="IPR014729">
    <property type="entry name" value="Rossmann-like_a/b/a_fold"/>
</dbReference>
<evidence type="ECO:0000256" key="1">
    <source>
        <dbReference type="ARBA" id="ARBA00008791"/>
    </source>
</evidence>
<name>A0A934JZ48_9GAMM</name>
<dbReference type="PANTHER" id="PTHR46268">
    <property type="entry name" value="STRESS RESPONSE PROTEIN NHAX"/>
    <property type="match status" value="1"/>
</dbReference>
<organism evidence="3 4">
    <name type="scientific">Marinomonas transparens</name>
    <dbReference type="NCBI Taxonomy" id="2795388"/>
    <lineage>
        <taxon>Bacteria</taxon>
        <taxon>Pseudomonadati</taxon>
        <taxon>Pseudomonadota</taxon>
        <taxon>Gammaproteobacteria</taxon>
        <taxon>Oceanospirillales</taxon>
        <taxon>Oceanospirillaceae</taxon>
        <taxon>Marinomonas</taxon>
    </lineage>
</organism>
<feature type="domain" description="UspA" evidence="2">
    <location>
        <begin position="1"/>
        <end position="142"/>
    </location>
</feature>
<dbReference type="Gene3D" id="3.40.50.620">
    <property type="entry name" value="HUPs"/>
    <property type="match status" value="1"/>
</dbReference>
<keyword evidence="4" id="KW-1185">Reference proteome</keyword>
<evidence type="ECO:0000259" key="2">
    <source>
        <dbReference type="Pfam" id="PF00582"/>
    </source>
</evidence>
<comment type="caution">
    <text evidence="3">The sequence shown here is derived from an EMBL/GenBank/DDBJ whole genome shotgun (WGS) entry which is preliminary data.</text>
</comment>
<evidence type="ECO:0000313" key="4">
    <source>
        <dbReference type="Proteomes" id="UP000628710"/>
    </source>
</evidence>
<protein>
    <submittedName>
        <fullName evidence="3">Universal stress protein</fullName>
    </submittedName>
</protein>
<dbReference type="PANTHER" id="PTHR46268:SF6">
    <property type="entry name" value="UNIVERSAL STRESS PROTEIN UP12"/>
    <property type="match status" value="1"/>
</dbReference>
<dbReference type="AlphaFoldDB" id="A0A934JZ48"/>
<dbReference type="SUPFAM" id="SSF52402">
    <property type="entry name" value="Adenine nucleotide alpha hydrolases-like"/>
    <property type="match status" value="1"/>
</dbReference>
<dbReference type="CDD" id="cd00293">
    <property type="entry name" value="USP-like"/>
    <property type="match status" value="1"/>
</dbReference>
<dbReference type="EMBL" id="JAEMNX010000027">
    <property type="protein sequence ID" value="MBJ7539577.1"/>
    <property type="molecule type" value="Genomic_DNA"/>
</dbReference>
<dbReference type="InterPro" id="IPR006016">
    <property type="entry name" value="UspA"/>
</dbReference>
<proteinExistence type="inferred from homology"/>
<dbReference type="PRINTS" id="PR01438">
    <property type="entry name" value="UNVRSLSTRESS"/>
</dbReference>
<dbReference type="Proteomes" id="UP000628710">
    <property type="component" value="Unassembled WGS sequence"/>
</dbReference>
<accession>A0A934JZ48</accession>
<dbReference type="InterPro" id="IPR006015">
    <property type="entry name" value="Universal_stress_UspA"/>
</dbReference>
<dbReference type="RefSeq" id="WP_199469972.1">
    <property type="nucleotide sequence ID" value="NZ_JAEMNX010000027.1"/>
</dbReference>
<evidence type="ECO:0000313" key="3">
    <source>
        <dbReference type="EMBL" id="MBJ7539577.1"/>
    </source>
</evidence>
<comment type="similarity">
    <text evidence="1">Belongs to the universal stress protein A family.</text>
</comment>
<reference evidence="3" key="1">
    <citation type="submission" date="2020-12" db="EMBL/GenBank/DDBJ databases">
        <title>Marinomonas arctica sp. nov., a psychrotolerant bacterium isolated from the Arctic.</title>
        <authorList>
            <person name="Zhang Y."/>
        </authorList>
    </citation>
    <scope>NUCLEOTIDE SEQUENCE</scope>
    <source>
        <strain evidence="3">C1424</strain>
    </source>
</reference>
<gene>
    <name evidence="3" type="ORF">I8J31_18025</name>
</gene>